<reference evidence="2" key="1">
    <citation type="submission" date="2020-02" db="EMBL/GenBank/DDBJ databases">
        <authorList>
            <person name="Meier V. D."/>
        </authorList>
    </citation>
    <scope>NUCLEOTIDE SEQUENCE</scope>
    <source>
        <strain evidence="2">AVDCRST_MAG24</strain>
    </source>
</reference>
<protein>
    <submittedName>
        <fullName evidence="2">Threonine synthase</fullName>
        <ecNumber evidence="2">4.2.3.1</ecNumber>
    </submittedName>
</protein>
<sequence>EHERGRHPQPAVARGHRGVPRAAPAAVRHPDLHPARGRHAPHRQPVAVAAHRRRRLAQGRGRQPHRLLQGPGDDRGALGRRRPGSPGGGLRLHRQHQRLDGGVRRARRREAARAAAAGQDRRREARAGRGPRRADHHGPRQLRRLPADVAPARRALPGRAGQLGQPLPARGPEDRVVRDRRLPRRRPGRARPAGRQRRQHLGVLEGLPGVRRGRTGHQAPADARVAGGGRRAPRPRPTGDRPRDRRVRHPHRQPGVVGPRGRGGHDVRRAVPLGQRRGDPQRPAPARVGRGGLRRARLRRGGGRAAARRRRRRRPGRAHRRRDRHRARPQGHRHGAVDLHRRRRHGRRPRRVRCRGGCRPGV</sequence>
<organism evidence="2">
    <name type="scientific">uncultured Nocardioidaceae bacterium</name>
    <dbReference type="NCBI Taxonomy" id="253824"/>
    <lineage>
        <taxon>Bacteria</taxon>
        <taxon>Bacillati</taxon>
        <taxon>Actinomycetota</taxon>
        <taxon>Actinomycetes</taxon>
        <taxon>Propionibacteriales</taxon>
        <taxon>Nocardioidaceae</taxon>
        <taxon>environmental samples</taxon>
    </lineage>
</organism>
<feature type="compositionally biased region" description="Basic residues" evidence="1">
    <location>
        <begin position="292"/>
        <end position="356"/>
    </location>
</feature>
<dbReference type="AlphaFoldDB" id="A0A6J4L8A1"/>
<evidence type="ECO:0000256" key="1">
    <source>
        <dbReference type="SAM" id="MobiDB-lite"/>
    </source>
</evidence>
<feature type="compositionally biased region" description="Basic residues" evidence="1">
    <location>
        <begin position="50"/>
        <end position="65"/>
    </location>
</feature>
<feature type="non-terminal residue" evidence="2">
    <location>
        <position position="362"/>
    </location>
</feature>
<feature type="compositionally biased region" description="Basic residues" evidence="1">
    <location>
        <begin position="181"/>
        <end position="200"/>
    </location>
</feature>
<keyword evidence="2" id="KW-0456">Lyase</keyword>
<feature type="compositionally biased region" description="Low complexity" evidence="1">
    <location>
        <begin position="150"/>
        <end position="164"/>
    </location>
</feature>
<dbReference type="EMBL" id="CADCUF010000083">
    <property type="protein sequence ID" value="CAA9326492.1"/>
    <property type="molecule type" value="Genomic_DNA"/>
</dbReference>
<feature type="compositionally biased region" description="Basic and acidic residues" evidence="1">
    <location>
        <begin position="119"/>
        <end position="138"/>
    </location>
</feature>
<evidence type="ECO:0000313" key="2">
    <source>
        <dbReference type="EMBL" id="CAA9326492.1"/>
    </source>
</evidence>
<dbReference type="GO" id="GO:0004795">
    <property type="term" value="F:threonine synthase activity"/>
    <property type="evidence" value="ECO:0007669"/>
    <property type="project" value="UniProtKB-EC"/>
</dbReference>
<feature type="region of interest" description="Disordered" evidence="1">
    <location>
        <begin position="1"/>
        <end position="362"/>
    </location>
</feature>
<accession>A0A6J4L8A1</accession>
<feature type="compositionally biased region" description="Basic and acidic residues" evidence="1">
    <location>
        <begin position="171"/>
        <end position="180"/>
    </location>
</feature>
<feature type="non-terminal residue" evidence="2">
    <location>
        <position position="1"/>
    </location>
</feature>
<name>A0A6J4L8A1_9ACTN</name>
<dbReference type="EC" id="4.2.3.1" evidence="2"/>
<proteinExistence type="predicted"/>
<gene>
    <name evidence="2" type="ORF">AVDCRST_MAG24-601</name>
</gene>